<reference evidence="6 9" key="1">
    <citation type="submission" date="2021-11" db="EMBL/GenBank/DDBJ databases">
        <title>Draft genome sequence of Capnocytophaga sp. strain KC07075 isolated from cat oral cavity.</title>
        <authorList>
            <person name="Suzuki M."/>
            <person name="Imaoka K."/>
            <person name="Kimura M."/>
            <person name="Morikawa S."/>
            <person name="Maeda K."/>
        </authorList>
    </citation>
    <scope>NUCLEOTIDE SEQUENCE</scope>
    <source>
        <strain evidence="6">KC07075</strain>
        <strain evidence="7 9">KC07079</strain>
    </source>
</reference>
<dbReference type="SUPFAM" id="SSF51905">
    <property type="entry name" value="FAD/NAD(P)-binding domain"/>
    <property type="match status" value="1"/>
</dbReference>
<keyword evidence="4" id="KW-0521">NADP</keyword>
<dbReference type="RefSeq" id="WP_264845340.1">
    <property type="nucleotide sequence ID" value="NZ_BPMA01000009.1"/>
</dbReference>
<dbReference type="EMBL" id="BQKA01000059">
    <property type="protein sequence ID" value="GJM51502.1"/>
    <property type="molecule type" value="Genomic_DNA"/>
</dbReference>
<dbReference type="Gene3D" id="3.50.50.60">
    <property type="entry name" value="FAD/NAD(P)-binding domain"/>
    <property type="match status" value="2"/>
</dbReference>
<gene>
    <name evidence="6" type="ORF">RCZ15_24750</name>
    <name evidence="7" type="ORF">RCZ16_17230</name>
</gene>
<evidence type="ECO:0000313" key="6">
    <source>
        <dbReference type="EMBL" id="GJM51502.1"/>
    </source>
</evidence>
<evidence type="ECO:0000313" key="8">
    <source>
        <dbReference type="Proteomes" id="UP001207736"/>
    </source>
</evidence>
<keyword evidence="9" id="KW-1185">Reference proteome</keyword>
<keyword evidence="2" id="KW-0732">Signal</keyword>
<evidence type="ECO:0000256" key="4">
    <source>
        <dbReference type="ARBA" id="ARBA00022857"/>
    </source>
</evidence>
<evidence type="ECO:0000313" key="9">
    <source>
        <dbReference type="Proteomes" id="UP001208692"/>
    </source>
</evidence>
<evidence type="ECO:0000256" key="5">
    <source>
        <dbReference type="ARBA" id="ARBA00023027"/>
    </source>
</evidence>
<protein>
    <submittedName>
        <fullName evidence="6">All-trans-retinol 13,14-reductase</fullName>
    </submittedName>
</protein>
<dbReference type="AlphaFoldDB" id="A0AAV5B188"/>
<evidence type="ECO:0000256" key="3">
    <source>
        <dbReference type="ARBA" id="ARBA00022827"/>
    </source>
</evidence>
<organism evidence="6 8">
    <name type="scientific">Capnocytophaga catalasegens</name>
    <dbReference type="NCBI Taxonomy" id="1004260"/>
    <lineage>
        <taxon>Bacteria</taxon>
        <taxon>Pseudomonadati</taxon>
        <taxon>Bacteroidota</taxon>
        <taxon>Flavobacteriia</taxon>
        <taxon>Flavobacteriales</taxon>
        <taxon>Flavobacteriaceae</taxon>
        <taxon>Capnocytophaga</taxon>
    </lineage>
</organism>
<keyword evidence="5" id="KW-0520">NAD</keyword>
<accession>A0AAV5B188</accession>
<dbReference type="Pfam" id="PF13450">
    <property type="entry name" value="NAD_binding_8"/>
    <property type="match status" value="1"/>
</dbReference>
<keyword evidence="1" id="KW-0285">Flavoprotein</keyword>
<dbReference type="EMBL" id="BQKB01000039">
    <property type="protein sequence ID" value="GJM53406.1"/>
    <property type="molecule type" value="Genomic_DNA"/>
</dbReference>
<proteinExistence type="predicted"/>
<sequence length="504" mass="57984">MSSNQKYDVVIIGSGLGGLMSAIILAKEGKRVCVLEKNNQYGGNLQCFVRDKILFDTGVHYLGSLSENQILNKCFKYAGIMDKLDLQPLNPDGFDYICFGDDPIEYPYAQGYTNFIKQLTSFFPSEQKAIEYYCRTLQDICDKFPLYRLKSEKYYDNLDIFSIKLEAYIKKLTSNTHLQAVLTGTSFLYGGVSSQTPLYVHALSVNSYIESAWRCKKGGAQITNLLIKELRKHGVDLFKHNQVTHFLYDEKNIKAVQTTQGKTFYGTLFISNIDIKTTLLLAGKERFKKAYYNRIMRLKPISAAFSLHITLKPNTFPYYLSNFYYFDKKEHVWNAAQCLHFTSYLLTMNPSKEHSNWSESISILTYMSFEQVKQWESTFNTKTCEQSRGNDYEKFKQQKVEELICLVEKKFPNIRQCINKIYTSSPLSYRDYIGTSHGSMYGYTKEADFPMNNFILPNTHIPNLFLTGQTVNMHGLFGVTIGAIRTCSHILGKGNFLIEKIRKS</sequence>
<evidence type="ECO:0000256" key="2">
    <source>
        <dbReference type="ARBA" id="ARBA00022729"/>
    </source>
</evidence>
<dbReference type="Proteomes" id="UP001207736">
    <property type="component" value="Unassembled WGS sequence"/>
</dbReference>
<dbReference type="Proteomes" id="UP001208692">
    <property type="component" value="Unassembled WGS sequence"/>
</dbReference>
<dbReference type="InterPro" id="IPR052206">
    <property type="entry name" value="Retinol_saturase"/>
</dbReference>
<evidence type="ECO:0000313" key="7">
    <source>
        <dbReference type="EMBL" id="GJM53406.1"/>
    </source>
</evidence>
<dbReference type="InterPro" id="IPR036188">
    <property type="entry name" value="FAD/NAD-bd_sf"/>
</dbReference>
<evidence type="ECO:0000256" key="1">
    <source>
        <dbReference type="ARBA" id="ARBA00022630"/>
    </source>
</evidence>
<dbReference type="PANTHER" id="PTHR46091:SF3">
    <property type="entry name" value="AMINE OXIDASE DOMAIN-CONTAINING PROTEIN"/>
    <property type="match status" value="1"/>
</dbReference>
<dbReference type="PANTHER" id="PTHR46091">
    <property type="entry name" value="BLR7054 PROTEIN"/>
    <property type="match status" value="1"/>
</dbReference>
<comment type="caution">
    <text evidence="6">The sequence shown here is derived from an EMBL/GenBank/DDBJ whole genome shotgun (WGS) entry which is preliminary data.</text>
</comment>
<name>A0AAV5B188_9FLAO</name>
<keyword evidence="3" id="KW-0274">FAD</keyword>